<dbReference type="PANTHER" id="PTHR19316">
    <property type="entry name" value="PROTEIN FOLDING REGULATOR"/>
    <property type="match status" value="1"/>
</dbReference>
<evidence type="ECO:0000259" key="4">
    <source>
        <dbReference type="Pfam" id="PF08609"/>
    </source>
</evidence>
<name>S8E693_FOMSC</name>
<evidence type="ECO:0000256" key="3">
    <source>
        <dbReference type="SAM" id="MobiDB-lite"/>
    </source>
</evidence>
<dbReference type="InterPro" id="IPR016024">
    <property type="entry name" value="ARM-type_fold"/>
</dbReference>
<evidence type="ECO:0000256" key="2">
    <source>
        <dbReference type="ARBA" id="ARBA00022737"/>
    </source>
</evidence>
<feature type="compositionally biased region" description="Polar residues" evidence="3">
    <location>
        <begin position="213"/>
        <end position="228"/>
    </location>
</feature>
<proteinExistence type="inferred from homology"/>
<gene>
    <name evidence="5" type="ORF">FOMPIDRAFT_1125475</name>
</gene>
<dbReference type="GO" id="GO:0005783">
    <property type="term" value="C:endoplasmic reticulum"/>
    <property type="evidence" value="ECO:0007669"/>
    <property type="project" value="TreeGrafter"/>
</dbReference>
<dbReference type="Proteomes" id="UP000015241">
    <property type="component" value="Unassembled WGS sequence"/>
</dbReference>
<accession>S8E693</accession>
<dbReference type="STRING" id="743788.S8E693"/>
<dbReference type="InterPro" id="IPR050693">
    <property type="entry name" value="Hsp70_NEF-Inhibitors"/>
</dbReference>
<comment type="similarity">
    <text evidence="1">Belongs to the FES1 family.</text>
</comment>
<feature type="domain" description="Nucleotide exchange factor Fes1" evidence="4">
    <location>
        <begin position="1"/>
        <end position="81"/>
    </location>
</feature>
<dbReference type="GO" id="GO:0000774">
    <property type="term" value="F:adenyl-nucleotide exchange factor activity"/>
    <property type="evidence" value="ECO:0007669"/>
    <property type="project" value="TreeGrafter"/>
</dbReference>
<dbReference type="Gene3D" id="1.25.10.10">
    <property type="entry name" value="Leucine-rich Repeat Variant"/>
    <property type="match status" value="1"/>
</dbReference>
<feature type="region of interest" description="Disordered" evidence="3">
    <location>
        <begin position="208"/>
        <end position="253"/>
    </location>
</feature>
<evidence type="ECO:0000313" key="6">
    <source>
        <dbReference type="Proteomes" id="UP000015241"/>
    </source>
</evidence>
<dbReference type="FunCoup" id="S8E693">
    <property type="interactions" value="326"/>
</dbReference>
<reference evidence="5 6" key="1">
    <citation type="journal article" date="2012" name="Science">
        <title>The Paleozoic origin of enzymatic lignin decomposition reconstructed from 31 fungal genomes.</title>
        <authorList>
            <person name="Floudas D."/>
            <person name="Binder M."/>
            <person name="Riley R."/>
            <person name="Barry K."/>
            <person name="Blanchette R.A."/>
            <person name="Henrissat B."/>
            <person name="Martinez A.T."/>
            <person name="Otillar R."/>
            <person name="Spatafora J.W."/>
            <person name="Yadav J.S."/>
            <person name="Aerts A."/>
            <person name="Benoit I."/>
            <person name="Boyd A."/>
            <person name="Carlson A."/>
            <person name="Copeland A."/>
            <person name="Coutinho P.M."/>
            <person name="de Vries R.P."/>
            <person name="Ferreira P."/>
            <person name="Findley K."/>
            <person name="Foster B."/>
            <person name="Gaskell J."/>
            <person name="Glotzer D."/>
            <person name="Gorecki P."/>
            <person name="Heitman J."/>
            <person name="Hesse C."/>
            <person name="Hori C."/>
            <person name="Igarashi K."/>
            <person name="Jurgens J.A."/>
            <person name="Kallen N."/>
            <person name="Kersten P."/>
            <person name="Kohler A."/>
            <person name="Kuees U."/>
            <person name="Kumar T.K.A."/>
            <person name="Kuo A."/>
            <person name="LaButti K."/>
            <person name="Larrondo L.F."/>
            <person name="Lindquist E."/>
            <person name="Ling A."/>
            <person name="Lombard V."/>
            <person name="Lucas S."/>
            <person name="Lundell T."/>
            <person name="Martin R."/>
            <person name="McLaughlin D.J."/>
            <person name="Morgenstern I."/>
            <person name="Morin E."/>
            <person name="Murat C."/>
            <person name="Nagy L.G."/>
            <person name="Nolan M."/>
            <person name="Ohm R.A."/>
            <person name="Patyshakuliyeva A."/>
            <person name="Rokas A."/>
            <person name="Ruiz-Duenas F.J."/>
            <person name="Sabat G."/>
            <person name="Salamov A."/>
            <person name="Samejima M."/>
            <person name="Schmutz J."/>
            <person name="Slot J.C."/>
            <person name="St John F."/>
            <person name="Stenlid J."/>
            <person name="Sun H."/>
            <person name="Sun S."/>
            <person name="Syed K."/>
            <person name="Tsang A."/>
            <person name="Wiebenga A."/>
            <person name="Young D."/>
            <person name="Pisabarro A."/>
            <person name="Eastwood D.C."/>
            <person name="Martin F."/>
            <person name="Cullen D."/>
            <person name="Grigoriev I.V."/>
            <person name="Hibbett D.S."/>
        </authorList>
    </citation>
    <scope>NUCLEOTIDE SEQUENCE</scope>
    <source>
        <strain evidence="6">FP-58527</strain>
    </source>
</reference>
<keyword evidence="6" id="KW-1185">Reference proteome</keyword>
<dbReference type="eggNOG" id="KOG2160">
    <property type="taxonomic scope" value="Eukaryota"/>
</dbReference>
<dbReference type="InterPro" id="IPR013918">
    <property type="entry name" value="Nucleotide_exch_fac_Fes1"/>
</dbReference>
<organism evidence="5 6">
    <name type="scientific">Fomitopsis schrenkii</name>
    <name type="common">Brown rot fungus</name>
    <dbReference type="NCBI Taxonomy" id="2126942"/>
    <lineage>
        <taxon>Eukaryota</taxon>
        <taxon>Fungi</taxon>
        <taxon>Dikarya</taxon>
        <taxon>Basidiomycota</taxon>
        <taxon>Agaricomycotina</taxon>
        <taxon>Agaricomycetes</taxon>
        <taxon>Polyporales</taxon>
        <taxon>Fomitopsis</taxon>
    </lineage>
</organism>
<feature type="compositionally biased region" description="Polar residues" evidence="3">
    <location>
        <begin position="240"/>
        <end position="253"/>
    </location>
</feature>
<sequence>MESLLRWGIEHSNDGGQPPQPSRVQNLDPGIIDAILGKPDSELMKEALVVAEDEKKSDDERIQALDDFEMLVEQIDNANNIEKMKMWQRLQALLQSANTSEAIKMQTLWVVGTAIQNNPSAQEAYLALSPMPTLLGFLHPSVKSPKLRSKAVYALSGLLKLNAAAIKQLDEAGGWQVLKAALEDSDISVRRKTAFLLNTLIIPTTHIVPPTAPASSTESNSTGLTLHSSDARPEPVHPNSHASMQADPSSISTSPAALKALEEHGILQSLVSAVTAPVPHGPDGESEGDADFDEKVIRSLHTYVTTCDGKLSDKQKNDLRAHVKSETARTGSEPRLAEKWGLTADELTAFKHAIA</sequence>
<dbReference type="OrthoDB" id="10250458at2759"/>
<dbReference type="Pfam" id="PF08609">
    <property type="entry name" value="Fes1"/>
    <property type="match status" value="1"/>
</dbReference>
<evidence type="ECO:0000256" key="1">
    <source>
        <dbReference type="ARBA" id="ARBA00011045"/>
    </source>
</evidence>
<dbReference type="AlphaFoldDB" id="S8E693"/>
<dbReference type="PANTHER" id="PTHR19316:SF18">
    <property type="entry name" value="HSP70-BINDING PROTEIN 1"/>
    <property type="match status" value="1"/>
</dbReference>
<dbReference type="SUPFAM" id="SSF48371">
    <property type="entry name" value="ARM repeat"/>
    <property type="match status" value="1"/>
</dbReference>
<dbReference type="EMBL" id="KE504161">
    <property type="protein sequence ID" value="EPS98913.1"/>
    <property type="molecule type" value="Genomic_DNA"/>
</dbReference>
<dbReference type="InParanoid" id="S8E693"/>
<keyword evidence="2" id="KW-0677">Repeat</keyword>
<protein>
    <recommendedName>
        <fullName evidence="4">Nucleotide exchange factor Fes1 domain-containing protein</fullName>
    </recommendedName>
</protein>
<evidence type="ECO:0000313" key="5">
    <source>
        <dbReference type="EMBL" id="EPS98913.1"/>
    </source>
</evidence>
<dbReference type="HOGENOM" id="CLU_046722_0_0_1"/>
<dbReference type="InterPro" id="IPR011989">
    <property type="entry name" value="ARM-like"/>
</dbReference>